<evidence type="ECO:0000256" key="7">
    <source>
        <dbReference type="ARBA" id="ARBA00022840"/>
    </source>
</evidence>
<dbReference type="InterPro" id="IPR022066">
    <property type="entry name" value="PdtaS_GAF"/>
</dbReference>
<keyword evidence="10" id="KW-1185">Reference proteome</keyword>
<dbReference type="InterPro" id="IPR005467">
    <property type="entry name" value="His_kinase_dom"/>
</dbReference>
<dbReference type="KEGG" id="ahm:TL08_23175"/>
<dbReference type="GO" id="GO:0005524">
    <property type="term" value="F:ATP binding"/>
    <property type="evidence" value="ECO:0007669"/>
    <property type="project" value="UniProtKB-KW"/>
</dbReference>
<accession>A0AAC9N0I8</accession>
<dbReference type="InterPro" id="IPR036890">
    <property type="entry name" value="HATPase_C_sf"/>
</dbReference>
<keyword evidence="3" id="KW-0597">Phosphoprotein</keyword>
<dbReference type="GO" id="GO:0004673">
    <property type="term" value="F:protein histidine kinase activity"/>
    <property type="evidence" value="ECO:0007669"/>
    <property type="project" value="UniProtKB-EC"/>
</dbReference>
<dbReference type="Gene3D" id="3.30.450.20">
    <property type="entry name" value="PAS domain"/>
    <property type="match status" value="1"/>
</dbReference>
<reference evidence="10" key="1">
    <citation type="submission" date="2016-03" db="EMBL/GenBank/DDBJ databases">
        <title>Complete genome sequence of the type strain Actinoalloteichus hymeniacidonis DSM 45092.</title>
        <authorList>
            <person name="Schaffert L."/>
            <person name="Albersmeier A."/>
            <person name="Winkler A."/>
            <person name="Kalinowski J."/>
            <person name="Zotchev S."/>
            <person name="Ruckert C."/>
        </authorList>
    </citation>
    <scope>NUCLEOTIDE SEQUENCE [LARGE SCALE GENOMIC DNA]</scope>
    <source>
        <strain evidence="10">HPA177(T) (DSM 45092(T))</strain>
    </source>
</reference>
<dbReference type="EC" id="2.7.13.3" evidence="2"/>
<dbReference type="PANTHER" id="PTHR41523:SF8">
    <property type="entry name" value="ETHYLENE RESPONSE SENSOR PROTEIN"/>
    <property type="match status" value="1"/>
</dbReference>
<keyword evidence="4 9" id="KW-0808">Transferase</keyword>
<keyword evidence="6 9" id="KW-0418">Kinase</keyword>
<dbReference type="InterPro" id="IPR038424">
    <property type="entry name" value="H_kinase_PdtaS_GAF_sf"/>
</dbReference>
<proteinExistence type="predicted"/>
<name>A0AAC9N0I8_9PSEU</name>
<dbReference type="RefSeq" id="WP_069851997.1">
    <property type="nucleotide sequence ID" value="NZ_CP014859.1"/>
</dbReference>
<dbReference type="SUPFAM" id="SSF55785">
    <property type="entry name" value="PYP-like sensor domain (PAS domain)"/>
    <property type="match status" value="1"/>
</dbReference>
<dbReference type="Gene3D" id="3.30.450.280">
    <property type="entry name" value="GAF domain"/>
    <property type="match status" value="1"/>
</dbReference>
<protein>
    <recommendedName>
        <fullName evidence="2">histidine kinase</fullName>
        <ecNumber evidence="2">2.7.13.3</ecNumber>
    </recommendedName>
</protein>
<dbReference type="InterPro" id="IPR000014">
    <property type="entry name" value="PAS"/>
</dbReference>
<feature type="domain" description="Histidine kinase" evidence="8">
    <location>
        <begin position="300"/>
        <end position="494"/>
    </location>
</feature>
<evidence type="ECO:0000256" key="3">
    <source>
        <dbReference type="ARBA" id="ARBA00022553"/>
    </source>
</evidence>
<dbReference type="InterPro" id="IPR011495">
    <property type="entry name" value="Sig_transdc_His_kin_sub2_dim/P"/>
</dbReference>
<evidence type="ECO:0000256" key="1">
    <source>
        <dbReference type="ARBA" id="ARBA00000085"/>
    </source>
</evidence>
<dbReference type="EMBL" id="CP014859">
    <property type="protein sequence ID" value="AOS65415.1"/>
    <property type="molecule type" value="Genomic_DNA"/>
</dbReference>
<keyword evidence="5" id="KW-0547">Nucleotide-binding</keyword>
<evidence type="ECO:0000256" key="5">
    <source>
        <dbReference type="ARBA" id="ARBA00022741"/>
    </source>
</evidence>
<evidence type="ECO:0000313" key="10">
    <source>
        <dbReference type="Proteomes" id="UP000095210"/>
    </source>
</evidence>
<keyword evidence="7" id="KW-0067">ATP-binding</keyword>
<dbReference type="PROSITE" id="PS50109">
    <property type="entry name" value="HIS_KIN"/>
    <property type="match status" value="1"/>
</dbReference>
<dbReference type="PANTHER" id="PTHR41523">
    <property type="entry name" value="TWO-COMPONENT SYSTEM SENSOR PROTEIN"/>
    <property type="match status" value="1"/>
</dbReference>
<comment type="catalytic activity">
    <reaction evidence="1">
        <text>ATP + protein L-histidine = ADP + protein N-phospho-L-histidine.</text>
        <dbReference type="EC" id="2.7.13.3"/>
    </reaction>
</comment>
<dbReference type="InterPro" id="IPR003594">
    <property type="entry name" value="HATPase_dom"/>
</dbReference>
<dbReference type="Proteomes" id="UP000095210">
    <property type="component" value="Chromosome"/>
</dbReference>
<dbReference type="AlphaFoldDB" id="A0AAC9N0I8"/>
<dbReference type="Pfam" id="PF07568">
    <property type="entry name" value="HisKA_2"/>
    <property type="match status" value="1"/>
</dbReference>
<dbReference type="CDD" id="cd00130">
    <property type="entry name" value="PAS"/>
    <property type="match status" value="1"/>
</dbReference>
<evidence type="ECO:0000256" key="4">
    <source>
        <dbReference type="ARBA" id="ARBA00022679"/>
    </source>
</evidence>
<dbReference type="SUPFAM" id="SSF55874">
    <property type="entry name" value="ATPase domain of HSP90 chaperone/DNA topoisomerase II/histidine kinase"/>
    <property type="match status" value="1"/>
</dbReference>
<organism evidence="9 10">
    <name type="scientific">Actinoalloteichus hymeniacidonis</name>
    <dbReference type="NCBI Taxonomy" id="340345"/>
    <lineage>
        <taxon>Bacteria</taxon>
        <taxon>Bacillati</taxon>
        <taxon>Actinomycetota</taxon>
        <taxon>Actinomycetes</taxon>
        <taxon>Pseudonocardiales</taxon>
        <taxon>Pseudonocardiaceae</taxon>
        <taxon>Actinoalloteichus</taxon>
    </lineage>
</organism>
<evidence type="ECO:0000256" key="6">
    <source>
        <dbReference type="ARBA" id="ARBA00022777"/>
    </source>
</evidence>
<dbReference type="InterPro" id="IPR013656">
    <property type="entry name" value="PAS_4"/>
</dbReference>
<dbReference type="InterPro" id="IPR035965">
    <property type="entry name" value="PAS-like_dom_sf"/>
</dbReference>
<dbReference type="Gene3D" id="3.30.565.10">
    <property type="entry name" value="Histidine kinase-like ATPase, C-terminal domain"/>
    <property type="match status" value="1"/>
</dbReference>
<evidence type="ECO:0000256" key="2">
    <source>
        <dbReference type="ARBA" id="ARBA00012438"/>
    </source>
</evidence>
<evidence type="ECO:0000259" key="8">
    <source>
        <dbReference type="PROSITE" id="PS50109"/>
    </source>
</evidence>
<dbReference type="Pfam" id="PF12282">
    <property type="entry name" value="GAF_PdtaS"/>
    <property type="match status" value="1"/>
</dbReference>
<dbReference type="Pfam" id="PF08448">
    <property type="entry name" value="PAS_4"/>
    <property type="match status" value="1"/>
</dbReference>
<dbReference type="Pfam" id="PF02518">
    <property type="entry name" value="HATPase_c"/>
    <property type="match status" value="1"/>
</dbReference>
<sequence length="496" mass="54411">MSTLSDLLAEHTGLSDAVIEHLQRVVVEWQLLADLSFADFLLWVPLDEEDEPGDRFLCVAQARPTTAPTAHPEDLVGGKVAVEEHPQLRRAVVEGRICREEDPRWHLGVPVRRETIPVRFERKVVAVLSRDTNLAVPRVPSPLEISYLGSASDLCQMVADGTFPASEPSPDVHTSPRIGDGMIRLDSAGGVVFASPNALSAYHRMGHAADLVGTQLAALTRSLLTDPFDATEVAQRIRSAVGGEPSMRMEAEARGATVLFRALPLRPRSQPAGALVLVRDVTDVKRRDRALMSKDATIREIHHRVKNNLQTVAALLRLQSRRMSTAEARQALEESMRRVTSIALVHENLSMSVDERVDLDDLVDRVIPMMSDVGAAESRVVVRREGRFGVVNAELATPLVMVLTELVQNAMEHAFSSEVRGLVVVSAQRSAKWLDVVVADDGRGLPPGFSLERAEGLGLQIVRTLVDSELRASLSLRRADPVGTQAVLRVPLTRRR</sequence>
<dbReference type="SMART" id="SM00387">
    <property type="entry name" value="HATPase_c"/>
    <property type="match status" value="1"/>
</dbReference>
<evidence type="ECO:0000313" key="9">
    <source>
        <dbReference type="EMBL" id="AOS65415.1"/>
    </source>
</evidence>
<gene>
    <name evidence="9" type="ORF">TL08_23175</name>
</gene>